<reference evidence="1" key="1">
    <citation type="submission" date="2022-12" db="EMBL/GenBank/DDBJ databases">
        <authorList>
            <consortium name="Asia Pacific Centre for Animal Health"/>
            <person name="Klose S.M."/>
            <person name="Legione A.R."/>
            <person name="Monotti I."/>
            <person name="Bushell R."/>
            <person name="Marenda M.S."/>
            <person name="Sugiyama T."/>
            <person name="Browning G.F."/>
            <person name="Vaz P.K."/>
        </authorList>
    </citation>
    <scope>NUCLEOTIDE SEQUENCE</scope>
    <source>
        <strain evidence="1">Felid995</strain>
    </source>
</reference>
<sequence>MRNKSNRSWIALVLLSFFLGVLGIDRFYAGRTLLGLLKLFTAGGFGIIALIDFILALLGLMKDSDGLYIRP</sequence>
<dbReference type="Proteomes" id="UP001213039">
    <property type="component" value="Chromosome"/>
</dbReference>
<proteinExistence type="predicted"/>
<organism evidence="1 2">
    <name type="scientific">Mycoplasmopsis edwardii</name>
    <dbReference type="NCBI Taxonomy" id="53558"/>
    <lineage>
        <taxon>Bacteria</taxon>
        <taxon>Bacillati</taxon>
        <taxon>Mycoplasmatota</taxon>
        <taxon>Mycoplasmoidales</taxon>
        <taxon>Metamycoplasmataceae</taxon>
        <taxon>Mycoplasmopsis</taxon>
    </lineage>
</organism>
<keyword evidence="2" id="KW-1185">Reference proteome</keyword>
<gene>
    <name evidence="1" type="ORF">Me_995_000211</name>
</gene>
<dbReference type="EMBL" id="CP114370">
    <property type="protein sequence ID" value="WBP84237.1"/>
    <property type="molecule type" value="Genomic_DNA"/>
</dbReference>
<evidence type="ECO:0000313" key="2">
    <source>
        <dbReference type="Proteomes" id="UP001213039"/>
    </source>
</evidence>
<evidence type="ECO:0000313" key="1">
    <source>
        <dbReference type="EMBL" id="WBP84237.1"/>
    </source>
</evidence>
<protein>
    <submittedName>
        <fullName evidence="1">TM2 domain-containing protein</fullName>
    </submittedName>
</protein>
<name>A0ACD4PI15_9BACT</name>
<accession>A0ACD4PI15</accession>